<feature type="transmembrane region" description="Helical" evidence="2">
    <location>
        <begin position="122"/>
        <end position="142"/>
    </location>
</feature>
<evidence type="ECO:0000259" key="3">
    <source>
        <dbReference type="Pfam" id="PF13968"/>
    </source>
</evidence>
<dbReference type="InterPro" id="IPR025315">
    <property type="entry name" value="DUF4220"/>
</dbReference>
<dbReference type="InterPro" id="IPR007658">
    <property type="entry name" value="DUF594"/>
</dbReference>
<evidence type="ECO:0000256" key="2">
    <source>
        <dbReference type="SAM" id="Phobius"/>
    </source>
</evidence>
<proteinExistence type="predicted"/>
<protein>
    <recommendedName>
        <fullName evidence="3">DUF4220 domain-containing protein</fullName>
    </recommendedName>
</protein>
<keyword evidence="2" id="KW-0472">Membrane</keyword>
<sequence length="620" mass="70664">MIISIVQVLQEWWKEWQLRAVVLFSLIIQYILVSYSPLNRKFQLPLWLKLYIRIAYIASEVVPINALATILDRQKKSSQSPSVVHGNRDLELLWAPILLMHLSGSNAVPIQNMEENEQWTKHLGVAVSQVIMHFCVALYVFYLSWPSSSADKRQLAAAILLFIPGILKCFVKPWSVKSASFSSLQEPADRTYPHADRLAILKSFWSLDAEGDHSAAVGSGLSHIYNRFYTKHDKASRYTQILNVALPLAAICLFHVSLHGASSSSSHYSPQDVKVTYALFYGTLALEIFSLSYWFMSIQSGWQMVSQLNLIALLSSHRRHPVSLRMLRFLGFEKYLYYMRPISSSRDMNKIVCHYLRDGWLHWIKGAESYSRFNDSYGELTLEREGCLASLQHWISGSRPFDERVLIWHLATDLCFHLSEVRMETTTPASHNKHAALSLGISNYMVHLLFTNPEMLMVGSRKEIFMVAYQELKELGLFQQHGDDLRVMIYSARNAESSEQGFLWDACELVKKLEEIYDQDRLWSVIQGVWVEMLCFSAGRCRGYLHAKNIGVEYLSQVWILLAYAGMETLPERLQRTSRFQGSLQQEETTEAQDGGIAPPSTSLPGEGTAASDIKIVVSP</sequence>
<reference evidence="4" key="1">
    <citation type="submission" date="2020-05" db="EMBL/GenBank/DDBJ databases">
        <title>WGS assembly of Panicum virgatum.</title>
        <authorList>
            <person name="Lovell J.T."/>
            <person name="Jenkins J."/>
            <person name="Shu S."/>
            <person name="Juenger T.E."/>
            <person name="Schmutz J."/>
        </authorList>
    </citation>
    <scope>NUCLEOTIDE SEQUENCE</scope>
    <source>
        <strain evidence="4">AP13</strain>
    </source>
</reference>
<keyword evidence="5" id="KW-1185">Reference proteome</keyword>
<feature type="domain" description="DUF4220" evidence="3">
    <location>
        <begin position="55"/>
        <end position="187"/>
    </location>
</feature>
<feature type="transmembrane region" description="Helical" evidence="2">
    <location>
        <begin position="241"/>
        <end position="258"/>
    </location>
</feature>
<dbReference type="EMBL" id="CM029047">
    <property type="protein sequence ID" value="KAG2581524.1"/>
    <property type="molecule type" value="Genomic_DNA"/>
</dbReference>
<comment type="caution">
    <text evidence="4">The sequence shown here is derived from an EMBL/GenBank/DDBJ whole genome shotgun (WGS) entry which is preliminary data.</text>
</comment>
<feature type="transmembrane region" description="Helical" evidence="2">
    <location>
        <begin position="278"/>
        <end position="296"/>
    </location>
</feature>
<name>A0A8T0R7K2_PANVG</name>
<dbReference type="Proteomes" id="UP000823388">
    <property type="component" value="Chromosome 6K"/>
</dbReference>
<feature type="region of interest" description="Disordered" evidence="1">
    <location>
        <begin position="578"/>
        <end position="611"/>
    </location>
</feature>
<dbReference type="AlphaFoldDB" id="A0A8T0R7K2"/>
<feature type="domain" description="DUF4220" evidence="3">
    <location>
        <begin position="221"/>
        <end position="316"/>
    </location>
</feature>
<accession>A0A8T0R7K2</accession>
<feature type="transmembrane region" description="Helical" evidence="2">
    <location>
        <begin position="50"/>
        <end position="71"/>
    </location>
</feature>
<dbReference type="PANTHER" id="PTHR31325">
    <property type="entry name" value="OS01G0798800 PROTEIN-RELATED"/>
    <property type="match status" value="1"/>
</dbReference>
<feature type="compositionally biased region" description="Polar residues" evidence="1">
    <location>
        <begin position="578"/>
        <end position="587"/>
    </location>
</feature>
<evidence type="ECO:0000313" key="5">
    <source>
        <dbReference type="Proteomes" id="UP000823388"/>
    </source>
</evidence>
<organism evidence="4 5">
    <name type="scientific">Panicum virgatum</name>
    <name type="common">Blackwell switchgrass</name>
    <dbReference type="NCBI Taxonomy" id="38727"/>
    <lineage>
        <taxon>Eukaryota</taxon>
        <taxon>Viridiplantae</taxon>
        <taxon>Streptophyta</taxon>
        <taxon>Embryophyta</taxon>
        <taxon>Tracheophyta</taxon>
        <taxon>Spermatophyta</taxon>
        <taxon>Magnoliopsida</taxon>
        <taxon>Liliopsida</taxon>
        <taxon>Poales</taxon>
        <taxon>Poaceae</taxon>
        <taxon>PACMAD clade</taxon>
        <taxon>Panicoideae</taxon>
        <taxon>Panicodae</taxon>
        <taxon>Paniceae</taxon>
        <taxon>Panicinae</taxon>
        <taxon>Panicum</taxon>
        <taxon>Panicum sect. Hiantes</taxon>
    </lineage>
</organism>
<evidence type="ECO:0000313" key="4">
    <source>
        <dbReference type="EMBL" id="KAG2581524.1"/>
    </source>
</evidence>
<dbReference type="Pfam" id="PF13968">
    <property type="entry name" value="DUF4220"/>
    <property type="match status" value="2"/>
</dbReference>
<keyword evidence="2" id="KW-0812">Transmembrane</keyword>
<feature type="transmembrane region" description="Helical" evidence="2">
    <location>
        <begin position="20"/>
        <end position="38"/>
    </location>
</feature>
<feature type="transmembrane region" description="Helical" evidence="2">
    <location>
        <begin position="154"/>
        <end position="171"/>
    </location>
</feature>
<dbReference type="Pfam" id="PF04578">
    <property type="entry name" value="DUF594"/>
    <property type="match status" value="1"/>
</dbReference>
<keyword evidence="2" id="KW-1133">Transmembrane helix</keyword>
<gene>
    <name evidence="4" type="ORF">PVAP13_6KG172100</name>
</gene>
<evidence type="ECO:0000256" key="1">
    <source>
        <dbReference type="SAM" id="MobiDB-lite"/>
    </source>
</evidence>